<name>A0A1B2EJ31_9HYPH</name>
<dbReference type="KEGG" id="moc:BB934_18360"/>
<dbReference type="EMBL" id="CP016616">
    <property type="protein sequence ID" value="ANY79947.1"/>
    <property type="molecule type" value="Genomic_DNA"/>
</dbReference>
<dbReference type="RefSeq" id="WP_099510960.1">
    <property type="nucleotide sequence ID" value="NZ_CP016616.1"/>
</dbReference>
<evidence type="ECO:0000313" key="1">
    <source>
        <dbReference type="EMBL" id="ANY79947.1"/>
    </source>
</evidence>
<accession>A0A1B2EJ31</accession>
<protein>
    <submittedName>
        <fullName evidence="1">Uncharacterized protein</fullName>
    </submittedName>
</protein>
<dbReference type="AlphaFoldDB" id="A0A1B2EJ31"/>
<reference evidence="1" key="1">
    <citation type="submission" date="2016-07" db="EMBL/GenBank/DDBJ databases">
        <title>Microvirga ossetica sp. nov. a new species of rhizobia isolated from root nodules of the legume species Vicia alpestris Steven originated from North Ossetia region in the Caucasus.</title>
        <authorList>
            <person name="Safronova V.I."/>
            <person name="Kuznetsova I.G."/>
            <person name="Sazanova A.L."/>
            <person name="Belimov A."/>
            <person name="Andronov E."/>
            <person name="Osledkin Y.S."/>
            <person name="Onishchuk O.P."/>
            <person name="Kurchak O.N."/>
            <person name="Shaposhnikov A.I."/>
            <person name="Willems A."/>
            <person name="Tikhonovich I.A."/>
        </authorList>
    </citation>
    <scope>NUCLEOTIDE SEQUENCE [LARGE SCALE GENOMIC DNA]</scope>
    <source>
        <strain evidence="1">V5/3M</strain>
    </source>
</reference>
<organism evidence="1">
    <name type="scientific">Microvirga ossetica</name>
    <dbReference type="NCBI Taxonomy" id="1882682"/>
    <lineage>
        <taxon>Bacteria</taxon>
        <taxon>Pseudomonadati</taxon>
        <taxon>Pseudomonadota</taxon>
        <taxon>Alphaproteobacteria</taxon>
        <taxon>Hyphomicrobiales</taxon>
        <taxon>Methylobacteriaceae</taxon>
        <taxon>Microvirga</taxon>
    </lineage>
</organism>
<proteinExistence type="predicted"/>
<gene>
    <name evidence="1" type="ORF">BB934_18360</name>
</gene>
<sequence length="124" mass="13330">MAGISVTLEGDNIQLAFQKGEQSTAVVMDPHAARSLVRAVSQLLSAIGEAAEESEDMPEELVDVTSQTIDVGMDEHGMAVVALQAGMMPPFLLRLKDDEARHIANSLIEILNSPRDARISHGDH</sequence>
<dbReference type="OrthoDB" id="7996125at2"/>